<dbReference type="InterPro" id="IPR045981">
    <property type="entry name" value="DUF5937"/>
</dbReference>
<dbReference type="EMBL" id="FR845719">
    <property type="protein sequence ID" value="CCA57099.1"/>
    <property type="molecule type" value="Genomic_DNA"/>
</dbReference>
<dbReference type="Proteomes" id="UP000006854">
    <property type="component" value="Chromosome"/>
</dbReference>
<dbReference type="Gene3D" id="1.10.10.10">
    <property type="entry name" value="Winged helix-like DNA-binding domain superfamily/Winged helix DNA-binding domain"/>
    <property type="match status" value="1"/>
</dbReference>
<dbReference type="PANTHER" id="PTHR43132">
    <property type="entry name" value="ARSENICAL RESISTANCE OPERON REPRESSOR ARSR-RELATED"/>
    <property type="match status" value="1"/>
</dbReference>
<dbReference type="InterPro" id="IPR001845">
    <property type="entry name" value="HTH_ArsR_DNA-bd_dom"/>
</dbReference>
<dbReference type="InterPro" id="IPR036390">
    <property type="entry name" value="WH_DNA-bd_sf"/>
</dbReference>
<keyword evidence="2" id="KW-0238">DNA-binding</keyword>
<keyword evidence="6" id="KW-1185">Reference proteome</keyword>
<name>F2REH6_STRVP</name>
<evidence type="ECO:0000313" key="6">
    <source>
        <dbReference type="Proteomes" id="UP000006854"/>
    </source>
</evidence>
<evidence type="ECO:0000256" key="1">
    <source>
        <dbReference type="ARBA" id="ARBA00023015"/>
    </source>
</evidence>
<dbReference type="GO" id="GO:0003700">
    <property type="term" value="F:DNA-binding transcription factor activity"/>
    <property type="evidence" value="ECO:0007669"/>
    <property type="project" value="InterPro"/>
</dbReference>
<dbReference type="AlphaFoldDB" id="F2REH6"/>
<dbReference type="HOGENOM" id="CLU_063235_0_0_11"/>
<dbReference type="InterPro" id="IPR011991">
    <property type="entry name" value="ArsR-like_HTH"/>
</dbReference>
<evidence type="ECO:0000256" key="3">
    <source>
        <dbReference type="ARBA" id="ARBA00023163"/>
    </source>
</evidence>
<accession>F2REH6</accession>
<proteinExistence type="predicted"/>
<dbReference type="KEGG" id="sve:SVEN_3813"/>
<dbReference type="CDD" id="cd00090">
    <property type="entry name" value="HTH_ARSR"/>
    <property type="match status" value="1"/>
</dbReference>
<organism evidence="5 6">
    <name type="scientific">Streptomyces venezuelae (strain ATCC 10712 / CBS 650.69 / DSM 40230 / JCM 4526 / NBRC 13096 / PD 04745)</name>
    <dbReference type="NCBI Taxonomy" id="953739"/>
    <lineage>
        <taxon>Bacteria</taxon>
        <taxon>Bacillati</taxon>
        <taxon>Actinomycetota</taxon>
        <taxon>Actinomycetes</taxon>
        <taxon>Kitasatosporales</taxon>
        <taxon>Streptomycetaceae</taxon>
        <taxon>Streptomyces</taxon>
    </lineage>
</organism>
<sequence length="359" mass="39225">MGPAPPHPPFIKLRTNPNQPFAPTPHLGHRLVDSGLSFSAADLAQTRFAVSPLWEVVTSYRVLTGRPDSAPHQRWVAQVRPRIVRAGLDRGWLAALVPPHGYLADFLNPTPSGPFPTLDSELDALRRTPADQVRDDLQKLQKLPREGAAGELLRMLHEDTPAALLKVADEIETYWELALAPYWARIQHVLEADVFHRARQVAEHGSARVLSDLHETVRWDDGTLLLVRRHCSLSRDEAGSGLLLVPSVFAWPRVLTRSVAPDPPQLAYPARGFGTVWEPRTAGATEAVAAVLGRSRTLLLTELDTPASTTQLAAHCGLSPAGVSQHLIALRNAGLVTAHRSGRSVLYARTAVADQLLNP</sequence>
<dbReference type="InterPro" id="IPR012318">
    <property type="entry name" value="HTH_CRP"/>
</dbReference>
<dbReference type="eggNOG" id="COG0640">
    <property type="taxonomic scope" value="Bacteria"/>
</dbReference>
<dbReference type="PATRIC" id="fig|953739.5.peg.6284"/>
<dbReference type="Pfam" id="PF01022">
    <property type="entry name" value="HTH_5"/>
    <property type="match status" value="1"/>
</dbReference>
<dbReference type="SUPFAM" id="SSF46785">
    <property type="entry name" value="Winged helix' DNA-binding domain"/>
    <property type="match status" value="1"/>
</dbReference>
<dbReference type="SMART" id="SM00418">
    <property type="entry name" value="HTH_ARSR"/>
    <property type="match status" value="1"/>
</dbReference>
<feature type="domain" description="HTH arsR-type" evidence="4">
    <location>
        <begin position="276"/>
        <end position="359"/>
    </location>
</feature>
<dbReference type="InterPro" id="IPR036388">
    <property type="entry name" value="WH-like_DNA-bd_sf"/>
</dbReference>
<dbReference type="Pfam" id="PF19361">
    <property type="entry name" value="DUF5937"/>
    <property type="match status" value="1"/>
</dbReference>
<evidence type="ECO:0000313" key="5">
    <source>
        <dbReference type="EMBL" id="CCA57099.1"/>
    </source>
</evidence>
<dbReference type="PANTHER" id="PTHR43132:SF8">
    <property type="entry name" value="HTH-TYPE TRANSCRIPTIONAL REGULATOR KMTR"/>
    <property type="match status" value="1"/>
</dbReference>
<keyword evidence="1" id="KW-0805">Transcription regulation</keyword>
<dbReference type="SMART" id="SM00419">
    <property type="entry name" value="HTH_CRP"/>
    <property type="match status" value="1"/>
</dbReference>
<reference evidence="5 6" key="1">
    <citation type="journal article" date="2011" name="BMC Genomics">
        <title>Genome-wide analysis of the role of GlnR in Streptomyces venezuelae provides new insights into global nitrogen regulation in actinomycetes.</title>
        <authorList>
            <person name="Pullan S.T."/>
            <person name="Bibb M.J."/>
            <person name="Merrick M."/>
        </authorList>
    </citation>
    <scope>NUCLEOTIDE SEQUENCE [LARGE SCALE GENOMIC DNA]</scope>
    <source>
        <strain evidence="6">ATCC 10712 / CBS 650.69 / DSM 40230 / JCM 4526 / NBRC 13096 / PD 04745</strain>
    </source>
</reference>
<dbReference type="STRING" id="953739.SVEN_3813"/>
<dbReference type="PROSITE" id="PS50987">
    <property type="entry name" value="HTH_ARSR_2"/>
    <property type="match status" value="1"/>
</dbReference>
<dbReference type="GO" id="GO:0003677">
    <property type="term" value="F:DNA binding"/>
    <property type="evidence" value="ECO:0007669"/>
    <property type="project" value="UniProtKB-KW"/>
</dbReference>
<keyword evidence="3" id="KW-0804">Transcription</keyword>
<evidence type="ECO:0000259" key="4">
    <source>
        <dbReference type="PROSITE" id="PS50987"/>
    </source>
</evidence>
<protein>
    <submittedName>
        <fullName evidence="5">Transcriptional regulator, ArsR family</fullName>
    </submittedName>
</protein>
<dbReference type="InterPro" id="IPR051011">
    <property type="entry name" value="Metal_resp_trans_reg"/>
</dbReference>
<evidence type="ECO:0000256" key="2">
    <source>
        <dbReference type="ARBA" id="ARBA00023125"/>
    </source>
</evidence>
<gene>
    <name evidence="5" type="ordered locus">SVEN_3813</name>
</gene>